<evidence type="ECO:0000313" key="1">
    <source>
        <dbReference type="EMBL" id="MCU9850180.1"/>
    </source>
</evidence>
<name>A0ABT2XER9_9RHOB</name>
<sequence length="156" mass="17716">MTDRPVPPKRFAQTRTARLARARLARHLQGLGDDEGLWLRVQERVPEAWATVEEDLDCEEEKVKVTLRLDASVAKLFRAMGKGYQARINHVLATYAQMRMGEIERRARALRAVMAEYGVIQSEEARQRYLAMREDSDIFDAEARAVLDAALGVTGM</sequence>
<dbReference type="Proteomes" id="UP001209535">
    <property type="component" value="Unassembled WGS sequence"/>
</dbReference>
<accession>A0ABT2XER9</accession>
<reference evidence="1 2" key="1">
    <citation type="submission" date="2022-10" db="EMBL/GenBank/DDBJ databases">
        <title>Defluviimonas sp. nov., isolated from ocean surface sediments.</title>
        <authorList>
            <person name="He W."/>
            <person name="Wang L."/>
            <person name="Zhang D.-F."/>
        </authorList>
    </citation>
    <scope>NUCLEOTIDE SEQUENCE [LARGE SCALE GENOMIC DNA]</scope>
    <source>
        <strain evidence="1 2">WL0024</strain>
    </source>
</reference>
<dbReference type="RefSeq" id="WP_263339894.1">
    <property type="nucleotide sequence ID" value="NZ_JAOVQO010000023.1"/>
</dbReference>
<protein>
    <submittedName>
        <fullName evidence="1">BrnA antitoxin family protein</fullName>
    </submittedName>
</protein>
<comment type="caution">
    <text evidence="1">The sequence shown here is derived from an EMBL/GenBank/DDBJ whole genome shotgun (WGS) entry which is preliminary data.</text>
</comment>
<dbReference type="EMBL" id="JAOVQO010000023">
    <property type="protein sequence ID" value="MCU9850180.1"/>
    <property type="molecule type" value="Genomic_DNA"/>
</dbReference>
<evidence type="ECO:0000313" key="2">
    <source>
        <dbReference type="Proteomes" id="UP001209535"/>
    </source>
</evidence>
<organism evidence="1 2">
    <name type="scientific">Albidovulum salinarum</name>
    <dbReference type="NCBI Taxonomy" id="2984153"/>
    <lineage>
        <taxon>Bacteria</taxon>
        <taxon>Pseudomonadati</taxon>
        <taxon>Pseudomonadota</taxon>
        <taxon>Alphaproteobacteria</taxon>
        <taxon>Rhodobacterales</taxon>
        <taxon>Paracoccaceae</taxon>
        <taxon>Albidovulum</taxon>
    </lineage>
</organism>
<gene>
    <name evidence="1" type="ORF">OEZ60_19510</name>
</gene>
<proteinExistence type="predicted"/>
<keyword evidence="2" id="KW-1185">Reference proteome</keyword>
<dbReference type="Pfam" id="PF14384">
    <property type="entry name" value="BrnA_antitoxin"/>
    <property type="match status" value="1"/>
</dbReference>
<dbReference type="InterPro" id="IPR025528">
    <property type="entry name" value="BrnA_antitoxin"/>
</dbReference>